<reference evidence="2 3" key="1">
    <citation type="journal article" date="2014" name="ISME J.">
        <title>Candidatus Competibacter-lineage genomes retrieved from metagenomes reveal functional metabolic diversity.</title>
        <authorList>
            <person name="McIlroy S.J."/>
            <person name="Albertsen M."/>
            <person name="Andresen E.K."/>
            <person name="Saunders A.M."/>
            <person name="Kristiansen R."/>
            <person name="Stokholm-Bjerregaard M."/>
            <person name="Nielsen K.L."/>
            <person name="Nielsen P.H."/>
        </authorList>
    </citation>
    <scope>NUCLEOTIDE SEQUENCE [LARGE SCALE GENOMIC DNA]</scope>
    <source>
        <strain evidence="2 3">Run_B_J11</strain>
    </source>
</reference>
<protein>
    <submittedName>
        <fullName evidence="2">Uncharacterized protein</fullName>
    </submittedName>
</protein>
<comment type="caution">
    <text evidence="2">The sequence shown here is derived from an EMBL/GenBank/DDBJ whole genome shotgun (WGS) entry which is preliminary data.</text>
</comment>
<evidence type="ECO:0000313" key="3">
    <source>
        <dbReference type="Proteomes" id="UP000019184"/>
    </source>
</evidence>
<dbReference type="AlphaFoldDB" id="A0A7U7G7N1"/>
<name>A0A7U7G7N1_9GAMM</name>
<proteinExistence type="predicted"/>
<evidence type="ECO:0000256" key="1">
    <source>
        <dbReference type="SAM" id="MobiDB-lite"/>
    </source>
</evidence>
<sequence length="396" mass="43027">MRVIGYSVLIDSDMGATQRGVGSLAGETLVNQIHQKQMIVSAAGDDFIVTFDEGSGHGAGVGDHLPLIVSEFRLLRFLEGHRFGGDHMHQRTALSAGKYQRIQLLFNVGIGTGQDQAAARAAQGLVSRSRHYVGNRDRIGIDACRHQSGNVRHIHEQIGANLISNRAKSRPVHDPRIGREAGDNHLGLAFQRQPFHLFVINLTGGFVQAVLHRPIQSPREIDLGTMGEMAAMSQAHAQDGFTRIDQRHVNSGVGLRAGMRLYIGVISLEQLLGAVDSQLLGDVHELAAAVVAFAWITFGVLVGQHRTLGFKHARAGVVFRSNQLDVGFLALLLALQGGPQLIVKPGNPHLSTEHLRPLQRRAPATSDEKAGESWKQKIVLQKADDGARAERLPEQS</sequence>
<organism evidence="2 3">
    <name type="scientific">Candidatus Contendobacter odensis Run_B_J11</name>
    <dbReference type="NCBI Taxonomy" id="1400861"/>
    <lineage>
        <taxon>Bacteria</taxon>
        <taxon>Pseudomonadati</taxon>
        <taxon>Pseudomonadota</taxon>
        <taxon>Gammaproteobacteria</taxon>
        <taxon>Candidatus Competibacteraceae</taxon>
        <taxon>Candidatus Contendibacter</taxon>
    </lineage>
</organism>
<gene>
    <name evidence="2" type="ORF">BN874_120058</name>
</gene>
<feature type="region of interest" description="Disordered" evidence="1">
    <location>
        <begin position="352"/>
        <end position="374"/>
    </location>
</feature>
<dbReference type="EMBL" id="CBTK010000024">
    <property type="protein sequence ID" value="CDH43407.1"/>
    <property type="molecule type" value="Genomic_DNA"/>
</dbReference>
<dbReference type="Proteomes" id="UP000019184">
    <property type="component" value="Unassembled WGS sequence"/>
</dbReference>
<accession>A0A7U7G7N1</accession>
<evidence type="ECO:0000313" key="2">
    <source>
        <dbReference type="EMBL" id="CDH43407.1"/>
    </source>
</evidence>
<keyword evidence="3" id="KW-1185">Reference proteome</keyword>